<keyword evidence="1" id="KW-1133">Transmembrane helix</keyword>
<gene>
    <name evidence="2" type="ORF">SI8410_04005941</name>
</gene>
<proteinExistence type="predicted"/>
<feature type="transmembrane region" description="Helical" evidence="1">
    <location>
        <begin position="12"/>
        <end position="33"/>
    </location>
</feature>
<keyword evidence="3" id="KW-1185">Reference proteome</keyword>
<organism evidence="2 3">
    <name type="scientific">Spirodela intermedia</name>
    <name type="common">Intermediate duckweed</name>
    <dbReference type="NCBI Taxonomy" id="51605"/>
    <lineage>
        <taxon>Eukaryota</taxon>
        <taxon>Viridiplantae</taxon>
        <taxon>Streptophyta</taxon>
        <taxon>Embryophyta</taxon>
        <taxon>Tracheophyta</taxon>
        <taxon>Spermatophyta</taxon>
        <taxon>Magnoliopsida</taxon>
        <taxon>Liliopsida</taxon>
        <taxon>Araceae</taxon>
        <taxon>Lemnoideae</taxon>
        <taxon>Spirodela</taxon>
    </lineage>
</organism>
<dbReference type="AlphaFoldDB" id="A0A7I8KBW8"/>
<protein>
    <submittedName>
        <fullName evidence="2">Uncharacterized protein</fullName>
    </submittedName>
</protein>
<dbReference type="Proteomes" id="UP000663760">
    <property type="component" value="Chromosome 4"/>
</dbReference>
<dbReference type="EMBL" id="LR746267">
    <property type="protein sequence ID" value="CAA7395280.1"/>
    <property type="molecule type" value="Genomic_DNA"/>
</dbReference>
<accession>A0A7I8KBW8</accession>
<evidence type="ECO:0000256" key="1">
    <source>
        <dbReference type="SAM" id="Phobius"/>
    </source>
</evidence>
<name>A0A7I8KBW8_SPIIN</name>
<keyword evidence="1" id="KW-0472">Membrane</keyword>
<evidence type="ECO:0000313" key="3">
    <source>
        <dbReference type="Proteomes" id="UP000663760"/>
    </source>
</evidence>
<reference evidence="2" key="1">
    <citation type="submission" date="2020-02" db="EMBL/GenBank/DDBJ databases">
        <authorList>
            <person name="Scholz U."/>
            <person name="Mascher M."/>
            <person name="Fiebig A."/>
        </authorList>
    </citation>
    <scope>NUCLEOTIDE SEQUENCE</scope>
</reference>
<evidence type="ECO:0000313" key="2">
    <source>
        <dbReference type="EMBL" id="CAA7395280.1"/>
    </source>
</evidence>
<sequence length="55" mass="6544">MLQRVRKHIYIYIYIYTCVCVYIYSTTLSLFSISRKKAVSSGLLLKMSMNCDRLR</sequence>
<keyword evidence="1" id="KW-0812">Transmembrane</keyword>